<dbReference type="Pfam" id="PF07690">
    <property type="entry name" value="MFS_1"/>
    <property type="match status" value="1"/>
</dbReference>
<dbReference type="RefSeq" id="WP_221572721.1">
    <property type="nucleotide sequence ID" value="NZ_JAIGNK010000001.1"/>
</dbReference>
<dbReference type="InterPro" id="IPR011701">
    <property type="entry name" value="MFS"/>
</dbReference>
<feature type="transmembrane region" description="Helical" evidence="4">
    <location>
        <begin position="365"/>
        <end position="386"/>
    </location>
</feature>
<dbReference type="PROSITE" id="PS50850">
    <property type="entry name" value="MFS"/>
    <property type="match status" value="1"/>
</dbReference>
<protein>
    <submittedName>
        <fullName evidence="6">MFS transporter</fullName>
    </submittedName>
</protein>
<organism evidence="6 7">
    <name type="scientific">Qipengyuania polymorpha</name>
    <dbReference type="NCBI Taxonomy" id="2867234"/>
    <lineage>
        <taxon>Bacteria</taxon>
        <taxon>Pseudomonadati</taxon>
        <taxon>Pseudomonadota</taxon>
        <taxon>Alphaproteobacteria</taxon>
        <taxon>Sphingomonadales</taxon>
        <taxon>Erythrobacteraceae</taxon>
        <taxon>Qipengyuania</taxon>
    </lineage>
</organism>
<feature type="transmembrane region" description="Helical" evidence="4">
    <location>
        <begin position="249"/>
        <end position="267"/>
    </location>
</feature>
<evidence type="ECO:0000313" key="6">
    <source>
        <dbReference type="EMBL" id="MBX7457413.1"/>
    </source>
</evidence>
<name>A0ABS7IVD6_9SPHN</name>
<evidence type="ECO:0000313" key="7">
    <source>
        <dbReference type="Proteomes" id="UP000783253"/>
    </source>
</evidence>
<feature type="transmembrane region" description="Helical" evidence="4">
    <location>
        <begin position="12"/>
        <end position="33"/>
    </location>
</feature>
<feature type="transmembrane region" description="Helical" evidence="4">
    <location>
        <begin position="213"/>
        <end position="237"/>
    </location>
</feature>
<evidence type="ECO:0000259" key="5">
    <source>
        <dbReference type="PROSITE" id="PS50850"/>
    </source>
</evidence>
<feature type="transmembrane region" description="Helical" evidence="4">
    <location>
        <begin position="105"/>
        <end position="122"/>
    </location>
</feature>
<dbReference type="PANTHER" id="PTHR42910:SF1">
    <property type="entry name" value="MAJOR FACILITATOR SUPERFAMILY (MFS) PROFILE DOMAIN-CONTAINING PROTEIN"/>
    <property type="match status" value="1"/>
</dbReference>
<reference evidence="6 7" key="1">
    <citation type="submission" date="2021-08" db="EMBL/GenBank/DDBJ databases">
        <title>Comparative Genomics Analysis of the Genus Qipengyuania Reveals Extensive Genetic Diversity and Metabolic Versatility, Including the Description of Fifteen Novel Species.</title>
        <authorList>
            <person name="Liu Y."/>
        </authorList>
    </citation>
    <scope>NUCLEOTIDE SEQUENCE [LARGE SCALE GENOMIC DNA]</scope>
    <source>
        <strain evidence="6 7">1NDH17</strain>
    </source>
</reference>
<evidence type="ECO:0000256" key="4">
    <source>
        <dbReference type="SAM" id="Phobius"/>
    </source>
</evidence>
<proteinExistence type="predicted"/>
<feature type="domain" description="Major facilitator superfamily (MFS) profile" evidence="5">
    <location>
        <begin position="11"/>
        <end position="391"/>
    </location>
</feature>
<keyword evidence="7" id="KW-1185">Reference proteome</keyword>
<dbReference type="PANTHER" id="PTHR42910">
    <property type="entry name" value="TRANSPORTER SCO4007-RELATED"/>
    <property type="match status" value="1"/>
</dbReference>
<keyword evidence="1 4" id="KW-0812">Transmembrane</keyword>
<feature type="transmembrane region" description="Helical" evidence="4">
    <location>
        <begin position="134"/>
        <end position="152"/>
    </location>
</feature>
<dbReference type="Gene3D" id="1.20.1250.20">
    <property type="entry name" value="MFS general substrate transporter like domains"/>
    <property type="match status" value="1"/>
</dbReference>
<dbReference type="SUPFAM" id="SSF103473">
    <property type="entry name" value="MFS general substrate transporter"/>
    <property type="match status" value="1"/>
</dbReference>
<gene>
    <name evidence="6" type="ORF">K3152_04060</name>
</gene>
<feature type="transmembrane region" description="Helical" evidence="4">
    <location>
        <begin position="279"/>
        <end position="295"/>
    </location>
</feature>
<dbReference type="InterPro" id="IPR020846">
    <property type="entry name" value="MFS_dom"/>
</dbReference>
<evidence type="ECO:0000256" key="1">
    <source>
        <dbReference type="ARBA" id="ARBA00022692"/>
    </source>
</evidence>
<evidence type="ECO:0000256" key="2">
    <source>
        <dbReference type="ARBA" id="ARBA00022989"/>
    </source>
</evidence>
<comment type="caution">
    <text evidence="6">The sequence shown here is derived from an EMBL/GenBank/DDBJ whole genome shotgun (WGS) entry which is preliminary data.</text>
</comment>
<feature type="transmembrane region" description="Helical" evidence="4">
    <location>
        <begin position="78"/>
        <end position="99"/>
    </location>
</feature>
<evidence type="ECO:0000256" key="3">
    <source>
        <dbReference type="ARBA" id="ARBA00023136"/>
    </source>
</evidence>
<feature type="transmembrane region" description="Helical" evidence="4">
    <location>
        <begin position="45"/>
        <end position="66"/>
    </location>
</feature>
<feature type="transmembrane region" description="Helical" evidence="4">
    <location>
        <begin position="301"/>
        <end position="318"/>
    </location>
</feature>
<accession>A0ABS7IVD6</accession>
<keyword evidence="2 4" id="KW-1133">Transmembrane helix</keyword>
<dbReference type="InterPro" id="IPR036259">
    <property type="entry name" value="MFS_trans_sf"/>
</dbReference>
<keyword evidence="3 4" id="KW-0472">Membrane</keyword>
<feature type="transmembrane region" description="Helical" evidence="4">
    <location>
        <begin position="339"/>
        <end position="359"/>
    </location>
</feature>
<sequence>MNEASRLSRTQEYSLAVAAAVVTANAYYIHPIIGDVATHFGVSEARIGIVPALNQLALAIGILLLLPLGDRYSNKRLTIIFVAGQTASLAVMTLAASFVGFTVGSTLLGFFTIAPYLLPAYASKRVAPEKLGQVTALLAAGVILGILVARAGAGWIAEHYGWRLVYWIATGLMLAVTLALPRLMEGGERERNGTRYWPLVFSVFALAREHREVLLSGTIQALNFAQFIALWLALALYLTAPPMNYGTDVVGYLAAIAAVSILSTPRLGRWADAVGARKARFLLAIIQLAGLALFWPLGGTLWGLVIPLVIVNLVGPGVDVTGRMTFLSLQPDLRTRLTTVYIVLMFIGGGIGSIGSTAVYDLFGWGGICALLTASSALLTGLAWWATRFGR</sequence>
<feature type="transmembrane region" description="Helical" evidence="4">
    <location>
        <begin position="164"/>
        <end position="181"/>
    </location>
</feature>
<dbReference type="EMBL" id="JAIGNK010000001">
    <property type="protein sequence ID" value="MBX7457413.1"/>
    <property type="molecule type" value="Genomic_DNA"/>
</dbReference>
<dbReference type="Proteomes" id="UP000783253">
    <property type="component" value="Unassembled WGS sequence"/>
</dbReference>